<keyword evidence="3" id="KW-1185">Reference proteome</keyword>
<proteinExistence type="predicted"/>
<organism evidence="2 3">
    <name type="scientific">Halosaccharopolyspora lacisalsi</name>
    <dbReference type="NCBI Taxonomy" id="1000566"/>
    <lineage>
        <taxon>Bacteria</taxon>
        <taxon>Bacillati</taxon>
        <taxon>Actinomycetota</taxon>
        <taxon>Actinomycetes</taxon>
        <taxon>Pseudonocardiales</taxon>
        <taxon>Pseudonocardiaceae</taxon>
        <taxon>Halosaccharopolyspora</taxon>
    </lineage>
</organism>
<evidence type="ECO:0000313" key="2">
    <source>
        <dbReference type="EMBL" id="MBA8824834.1"/>
    </source>
</evidence>
<dbReference type="RefSeq" id="WP_235987168.1">
    <property type="nucleotide sequence ID" value="NZ_JACGWZ010000002.1"/>
</dbReference>
<gene>
    <name evidence="2" type="ORF">FHX42_002181</name>
</gene>
<evidence type="ECO:0000313" key="3">
    <source>
        <dbReference type="Proteomes" id="UP000569329"/>
    </source>
</evidence>
<dbReference type="AlphaFoldDB" id="A0A839DTK9"/>
<sequence length="135" mass="14643">MNKNPGNRAVDGLGHYVETVVEHLGDRVVTADYEADEDVAIAVLTLTSRVPTVVELPLLLIWDEANGWGLRVQLDTEGDTTALSYLGHDVLPPAGEVRYFLDKAVGGGNPGSLAPPGLRLPNEEDDFERRLARLV</sequence>
<accession>A0A839DTK9</accession>
<comment type="caution">
    <text evidence="2">The sequence shown here is derived from an EMBL/GenBank/DDBJ whole genome shotgun (WGS) entry which is preliminary data.</text>
</comment>
<dbReference type="Proteomes" id="UP000569329">
    <property type="component" value="Unassembled WGS sequence"/>
</dbReference>
<reference evidence="2 3" key="1">
    <citation type="submission" date="2020-07" db="EMBL/GenBank/DDBJ databases">
        <title>Sequencing the genomes of 1000 actinobacteria strains.</title>
        <authorList>
            <person name="Klenk H.-P."/>
        </authorList>
    </citation>
    <scope>NUCLEOTIDE SEQUENCE [LARGE SCALE GENOMIC DNA]</scope>
    <source>
        <strain evidence="2 3">DSM 45975</strain>
    </source>
</reference>
<dbReference type="EMBL" id="JACGWZ010000002">
    <property type="protein sequence ID" value="MBA8824834.1"/>
    <property type="molecule type" value="Genomic_DNA"/>
</dbReference>
<dbReference type="InterPro" id="IPR046259">
    <property type="entry name" value="DUF6292"/>
</dbReference>
<protein>
    <recommendedName>
        <fullName evidence="1">DUF6292 domain-containing protein</fullName>
    </recommendedName>
</protein>
<dbReference type="Pfam" id="PF19809">
    <property type="entry name" value="DUF6292"/>
    <property type="match status" value="1"/>
</dbReference>
<feature type="domain" description="DUF6292" evidence="1">
    <location>
        <begin position="16"/>
        <end position="102"/>
    </location>
</feature>
<evidence type="ECO:0000259" key="1">
    <source>
        <dbReference type="Pfam" id="PF19809"/>
    </source>
</evidence>
<name>A0A839DTK9_9PSEU</name>